<gene>
    <name evidence="7" type="ORF">ACFPYL_18480</name>
</gene>
<sequence length="467" mass="47363">MRANLEIGAIGLGALMAALAQTLVIPVLPVIEADLRSSTTESQWLLTSTLLVAAVSVPIVGRLADMFGRRLMLLVALSCLFVGSLICALTSNIDVMIFGRALCGVSSAAIPLGISLLATVLPPERRGSATALISAMLGIGGALGLPLAGLLADNVDYHALFWIGAVGGAASAVAVLLLVEEPAQRSGGAIDWYGMVLLATGLVALVLPLSQASSWGWGSARVLGLLVASALLLGLLVVVERRVVSPLVDMRTLGRPPILITNVASIFFGFALFASFVGTATYVQMPEATGYGFGASVLVAGLCLLPSGILMLLLAPVTARLSVAWGAARVLSLAGLILVVGLVFRIVFVDALWQVVVGTAIIGAGTGIGYATLPTLINSHAPAAELAAANGINTLARSLGSTLASAIGGTLLASITMDLGGVAVPSLAAFRVLFAICAGAALVASLAGLLLTSSRVDRPQDLEPALP</sequence>
<dbReference type="Proteomes" id="UP001596135">
    <property type="component" value="Unassembled WGS sequence"/>
</dbReference>
<evidence type="ECO:0000313" key="8">
    <source>
        <dbReference type="Proteomes" id="UP001596135"/>
    </source>
</evidence>
<feature type="transmembrane region" description="Helical" evidence="5">
    <location>
        <begin position="222"/>
        <end position="239"/>
    </location>
</feature>
<evidence type="ECO:0000256" key="1">
    <source>
        <dbReference type="ARBA" id="ARBA00004651"/>
    </source>
</evidence>
<evidence type="ECO:0000256" key="3">
    <source>
        <dbReference type="ARBA" id="ARBA00022989"/>
    </source>
</evidence>
<dbReference type="Pfam" id="PF07690">
    <property type="entry name" value="MFS_1"/>
    <property type="match status" value="1"/>
</dbReference>
<evidence type="ECO:0000313" key="7">
    <source>
        <dbReference type="EMBL" id="MFC6045081.1"/>
    </source>
</evidence>
<feature type="transmembrane region" description="Helical" evidence="5">
    <location>
        <begin position="44"/>
        <end position="64"/>
    </location>
</feature>
<feature type="transmembrane region" description="Helical" evidence="5">
    <location>
        <begin position="157"/>
        <end position="178"/>
    </location>
</feature>
<dbReference type="EMBL" id="JBHSRJ010000008">
    <property type="protein sequence ID" value="MFC6045081.1"/>
    <property type="molecule type" value="Genomic_DNA"/>
</dbReference>
<keyword evidence="2 5" id="KW-0812">Transmembrane</keyword>
<dbReference type="SUPFAM" id="SSF103473">
    <property type="entry name" value="MFS general substrate transporter"/>
    <property type="match status" value="1"/>
</dbReference>
<dbReference type="PROSITE" id="PS00216">
    <property type="entry name" value="SUGAR_TRANSPORT_1"/>
    <property type="match status" value="1"/>
</dbReference>
<feature type="transmembrane region" description="Helical" evidence="5">
    <location>
        <begin position="291"/>
        <end position="315"/>
    </location>
</feature>
<name>A0ABW1LNR9_9ACTN</name>
<feature type="transmembrane region" description="Helical" evidence="5">
    <location>
        <begin position="353"/>
        <end position="373"/>
    </location>
</feature>
<feature type="transmembrane region" description="Helical" evidence="5">
    <location>
        <begin position="327"/>
        <end position="347"/>
    </location>
</feature>
<feature type="transmembrane region" description="Helical" evidence="5">
    <location>
        <begin position="71"/>
        <end position="91"/>
    </location>
</feature>
<dbReference type="PROSITE" id="PS50850">
    <property type="entry name" value="MFS"/>
    <property type="match status" value="1"/>
</dbReference>
<evidence type="ECO:0000256" key="2">
    <source>
        <dbReference type="ARBA" id="ARBA00022692"/>
    </source>
</evidence>
<dbReference type="PANTHER" id="PTHR23501">
    <property type="entry name" value="MAJOR FACILITATOR SUPERFAMILY"/>
    <property type="match status" value="1"/>
</dbReference>
<dbReference type="InterPro" id="IPR005829">
    <property type="entry name" value="Sugar_transporter_CS"/>
</dbReference>
<accession>A0ABW1LNR9</accession>
<keyword evidence="3 5" id="KW-1133">Transmembrane helix</keyword>
<keyword evidence="8" id="KW-1185">Reference proteome</keyword>
<dbReference type="PANTHER" id="PTHR23501:SF197">
    <property type="entry name" value="COMD"/>
    <property type="match status" value="1"/>
</dbReference>
<reference evidence="8" key="1">
    <citation type="journal article" date="2019" name="Int. J. Syst. Evol. Microbiol.">
        <title>The Global Catalogue of Microorganisms (GCM) 10K type strain sequencing project: providing services to taxonomists for standard genome sequencing and annotation.</title>
        <authorList>
            <consortium name="The Broad Institute Genomics Platform"/>
            <consortium name="The Broad Institute Genome Sequencing Center for Infectious Disease"/>
            <person name="Wu L."/>
            <person name="Ma J."/>
        </authorList>
    </citation>
    <scope>NUCLEOTIDE SEQUENCE [LARGE SCALE GENOMIC DNA]</scope>
    <source>
        <strain evidence="8">CCUG 54522</strain>
    </source>
</reference>
<proteinExistence type="predicted"/>
<dbReference type="InterPro" id="IPR036259">
    <property type="entry name" value="MFS_trans_sf"/>
</dbReference>
<feature type="transmembrane region" description="Helical" evidence="5">
    <location>
        <begin position="130"/>
        <end position="151"/>
    </location>
</feature>
<feature type="transmembrane region" description="Helical" evidence="5">
    <location>
        <begin position="259"/>
        <end position="285"/>
    </location>
</feature>
<protein>
    <submittedName>
        <fullName evidence="7">MFS transporter</fullName>
    </submittedName>
</protein>
<comment type="caution">
    <text evidence="7">The sequence shown here is derived from an EMBL/GenBank/DDBJ whole genome shotgun (WGS) entry which is preliminary data.</text>
</comment>
<feature type="transmembrane region" description="Helical" evidence="5">
    <location>
        <begin position="97"/>
        <end position="118"/>
    </location>
</feature>
<dbReference type="RefSeq" id="WP_379157612.1">
    <property type="nucleotide sequence ID" value="NZ_JBHSRJ010000008.1"/>
</dbReference>
<dbReference type="Gene3D" id="1.20.1250.20">
    <property type="entry name" value="MFS general substrate transporter like domains"/>
    <property type="match status" value="1"/>
</dbReference>
<evidence type="ECO:0000256" key="5">
    <source>
        <dbReference type="SAM" id="Phobius"/>
    </source>
</evidence>
<feature type="transmembrane region" description="Helical" evidence="5">
    <location>
        <begin position="190"/>
        <end position="210"/>
    </location>
</feature>
<dbReference type="InterPro" id="IPR020846">
    <property type="entry name" value="MFS_dom"/>
</dbReference>
<evidence type="ECO:0000256" key="4">
    <source>
        <dbReference type="ARBA" id="ARBA00023136"/>
    </source>
</evidence>
<keyword evidence="4 5" id="KW-0472">Membrane</keyword>
<evidence type="ECO:0000259" key="6">
    <source>
        <dbReference type="PROSITE" id="PS50850"/>
    </source>
</evidence>
<feature type="domain" description="Major facilitator superfamily (MFS) profile" evidence="6">
    <location>
        <begin position="6"/>
        <end position="456"/>
    </location>
</feature>
<dbReference type="InterPro" id="IPR011701">
    <property type="entry name" value="MFS"/>
</dbReference>
<organism evidence="7 8">
    <name type="scientific">Nocardioides hankookensis</name>
    <dbReference type="NCBI Taxonomy" id="443157"/>
    <lineage>
        <taxon>Bacteria</taxon>
        <taxon>Bacillati</taxon>
        <taxon>Actinomycetota</taxon>
        <taxon>Actinomycetes</taxon>
        <taxon>Propionibacteriales</taxon>
        <taxon>Nocardioidaceae</taxon>
        <taxon>Nocardioides</taxon>
    </lineage>
</organism>
<feature type="transmembrane region" description="Helical" evidence="5">
    <location>
        <begin position="428"/>
        <end position="451"/>
    </location>
</feature>
<comment type="subcellular location">
    <subcellularLocation>
        <location evidence="1">Cell membrane</location>
        <topology evidence="1">Multi-pass membrane protein</topology>
    </subcellularLocation>
</comment>
<feature type="transmembrane region" description="Helical" evidence="5">
    <location>
        <begin position="394"/>
        <end position="416"/>
    </location>
</feature>